<evidence type="ECO:0000256" key="4">
    <source>
        <dbReference type="ARBA" id="ARBA00023242"/>
    </source>
</evidence>
<dbReference type="GO" id="GO:0070628">
    <property type="term" value="F:proteasome binding"/>
    <property type="evidence" value="ECO:0007669"/>
    <property type="project" value="TreeGrafter"/>
</dbReference>
<accession>Q6CM86</accession>
<keyword evidence="2 5" id="KW-0227">DNA damage</keyword>
<dbReference type="PANTHER" id="PTHR10621:SF0">
    <property type="entry name" value="UV EXCISION REPAIR PROTEIN RAD23"/>
    <property type="match status" value="1"/>
</dbReference>
<dbReference type="EMBL" id="CR382125">
    <property type="protein sequence ID" value="CAH00040.1"/>
    <property type="molecule type" value="Genomic_DNA"/>
</dbReference>
<dbReference type="OMA" id="PHMLEPI"/>
<protein>
    <recommendedName>
        <fullName evidence="5">UV excision repair protein RAD23</fullName>
    </recommendedName>
</protein>
<dbReference type="CDD" id="cd01805">
    <property type="entry name" value="Ubl_Rad23"/>
    <property type="match status" value="1"/>
</dbReference>
<dbReference type="FunFam" id="1.10.8.10:FF:000003">
    <property type="entry name" value="UV excision repair protein RAD23 homolog"/>
    <property type="match status" value="1"/>
</dbReference>
<comment type="similarity">
    <text evidence="5">Belongs to the RAD23 family.</text>
</comment>
<comment type="function">
    <text evidence="5">Multiubiquitin chain receptor involved in modulation of proteasomal degradation. Involved in nucleotide excision repair.</text>
</comment>
<dbReference type="Pfam" id="PF00240">
    <property type="entry name" value="ubiquitin"/>
    <property type="match status" value="1"/>
</dbReference>
<dbReference type="eggNOG" id="KOG0011">
    <property type="taxonomic scope" value="Eukaryota"/>
</dbReference>
<keyword evidence="1" id="KW-0677">Repeat</keyword>
<dbReference type="InterPro" id="IPR015940">
    <property type="entry name" value="UBA"/>
</dbReference>
<feature type="compositionally biased region" description="Polar residues" evidence="6">
    <location>
        <begin position="126"/>
        <end position="142"/>
    </location>
</feature>
<dbReference type="SUPFAM" id="SSF46934">
    <property type="entry name" value="UBA-like"/>
    <property type="match status" value="2"/>
</dbReference>
<dbReference type="InterPro" id="IPR000626">
    <property type="entry name" value="Ubiquitin-like_dom"/>
</dbReference>
<dbReference type="NCBIfam" id="TIGR00601">
    <property type="entry name" value="rad23"/>
    <property type="match status" value="1"/>
</dbReference>
<dbReference type="SMART" id="SM00213">
    <property type="entry name" value="UBQ"/>
    <property type="match status" value="1"/>
</dbReference>
<dbReference type="SUPFAM" id="SSF101238">
    <property type="entry name" value="XPC-binding domain"/>
    <property type="match status" value="1"/>
</dbReference>
<organism evidence="9 10">
    <name type="scientific">Kluyveromyces lactis (strain ATCC 8585 / CBS 2359 / DSM 70799 / NBRC 1267 / NRRL Y-1140 / WM37)</name>
    <name type="common">Yeast</name>
    <name type="synonym">Candida sphaerica</name>
    <dbReference type="NCBI Taxonomy" id="284590"/>
    <lineage>
        <taxon>Eukaryota</taxon>
        <taxon>Fungi</taxon>
        <taxon>Dikarya</taxon>
        <taxon>Ascomycota</taxon>
        <taxon>Saccharomycotina</taxon>
        <taxon>Saccharomycetes</taxon>
        <taxon>Saccharomycetales</taxon>
        <taxon>Saccharomycetaceae</taxon>
        <taxon>Kluyveromyces</taxon>
    </lineage>
</organism>
<dbReference type="GO" id="GO:0006289">
    <property type="term" value="P:nucleotide-excision repair"/>
    <property type="evidence" value="ECO:0007669"/>
    <property type="project" value="UniProtKB-UniRule"/>
</dbReference>
<dbReference type="STRING" id="284590.Q6CM86"/>
<name>Q6CM86_KLULA</name>
<dbReference type="GO" id="GO:0005829">
    <property type="term" value="C:cytosol"/>
    <property type="evidence" value="ECO:0007669"/>
    <property type="project" value="TreeGrafter"/>
</dbReference>
<gene>
    <name evidence="9" type="ORF">KLLA0_E22133g</name>
</gene>
<feature type="domain" description="UBA" evidence="7">
    <location>
        <begin position="138"/>
        <end position="178"/>
    </location>
</feature>
<dbReference type="GO" id="GO:0043130">
    <property type="term" value="F:ubiquitin binding"/>
    <property type="evidence" value="ECO:0007669"/>
    <property type="project" value="UniProtKB-UniRule"/>
</dbReference>
<dbReference type="Proteomes" id="UP000000598">
    <property type="component" value="Chromosome E"/>
</dbReference>
<keyword evidence="3 5" id="KW-0234">DNA repair</keyword>
<dbReference type="InterPro" id="IPR009060">
    <property type="entry name" value="UBA-like_sf"/>
</dbReference>
<feature type="region of interest" description="Disordered" evidence="6">
    <location>
        <begin position="79"/>
        <end position="142"/>
    </location>
</feature>
<evidence type="ECO:0000256" key="6">
    <source>
        <dbReference type="SAM" id="MobiDB-lite"/>
    </source>
</evidence>
<evidence type="ECO:0000256" key="2">
    <source>
        <dbReference type="ARBA" id="ARBA00022763"/>
    </source>
</evidence>
<feature type="domain" description="Ubiquitin-like" evidence="8">
    <location>
        <begin position="1"/>
        <end position="76"/>
    </location>
</feature>
<evidence type="ECO:0000259" key="8">
    <source>
        <dbReference type="PROSITE" id="PS50053"/>
    </source>
</evidence>
<feature type="compositionally biased region" description="Low complexity" evidence="6">
    <location>
        <begin position="92"/>
        <end position="124"/>
    </location>
</feature>
<dbReference type="PROSITE" id="PS50030">
    <property type="entry name" value="UBA"/>
    <property type="match status" value="2"/>
</dbReference>
<dbReference type="GO" id="GO:0043161">
    <property type="term" value="P:proteasome-mediated ubiquitin-dependent protein catabolic process"/>
    <property type="evidence" value="ECO:0007669"/>
    <property type="project" value="UniProtKB-UniRule"/>
</dbReference>
<dbReference type="GO" id="GO:0003684">
    <property type="term" value="F:damaged DNA binding"/>
    <property type="evidence" value="ECO:0007669"/>
    <property type="project" value="UniProtKB-UniRule"/>
</dbReference>
<evidence type="ECO:0000313" key="10">
    <source>
        <dbReference type="Proteomes" id="UP000000598"/>
    </source>
</evidence>
<keyword evidence="10" id="KW-1185">Reference proteome</keyword>
<comment type="subcellular location">
    <subcellularLocation>
        <location evidence="5">Nucleus</location>
    </subcellularLocation>
    <subcellularLocation>
        <location evidence="5">Cytoplasm</location>
    </subcellularLocation>
</comment>
<dbReference type="Pfam" id="PF00627">
    <property type="entry name" value="UBA"/>
    <property type="match status" value="2"/>
</dbReference>
<keyword evidence="4 5" id="KW-0539">Nucleus</keyword>
<dbReference type="AlphaFoldDB" id="Q6CM86"/>
<evidence type="ECO:0000256" key="5">
    <source>
        <dbReference type="RuleBase" id="RU367049"/>
    </source>
</evidence>
<dbReference type="InterPro" id="IPR036353">
    <property type="entry name" value="XPC-bd_sf"/>
</dbReference>
<dbReference type="PaxDb" id="284590-Q6CM86"/>
<dbReference type="FunCoup" id="Q6CM86">
    <property type="interactions" value="1068"/>
</dbReference>
<dbReference type="InterPro" id="IPR004806">
    <property type="entry name" value="Rad23"/>
</dbReference>
<reference evidence="9 10" key="1">
    <citation type="journal article" date="2004" name="Nature">
        <title>Genome evolution in yeasts.</title>
        <authorList>
            <consortium name="Genolevures"/>
            <person name="Dujon B."/>
            <person name="Sherman D."/>
            <person name="Fischer G."/>
            <person name="Durrens P."/>
            <person name="Casaregola S."/>
            <person name="Lafontaine I."/>
            <person name="de Montigny J."/>
            <person name="Marck C."/>
            <person name="Neuveglise C."/>
            <person name="Talla E."/>
            <person name="Goffard N."/>
            <person name="Frangeul L."/>
            <person name="Aigle M."/>
            <person name="Anthouard V."/>
            <person name="Babour A."/>
            <person name="Barbe V."/>
            <person name="Barnay S."/>
            <person name="Blanchin S."/>
            <person name="Beckerich J.M."/>
            <person name="Beyne E."/>
            <person name="Bleykasten C."/>
            <person name="Boisrame A."/>
            <person name="Boyer J."/>
            <person name="Cattolico L."/>
            <person name="Confanioleri F."/>
            <person name="de Daruvar A."/>
            <person name="Despons L."/>
            <person name="Fabre E."/>
            <person name="Fairhead C."/>
            <person name="Ferry-Dumazet H."/>
            <person name="Groppi A."/>
            <person name="Hantraye F."/>
            <person name="Hennequin C."/>
            <person name="Jauniaux N."/>
            <person name="Joyet P."/>
            <person name="Kachouri R."/>
            <person name="Kerrest A."/>
            <person name="Koszul R."/>
            <person name="Lemaire M."/>
            <person name="Lesur I."/>
            <person name="Ma L."/>
            <person name="Muller H."/>
            <person name="Nicaud J.M."/>
            <person name="Nikolski M."/>
            <person name="Oztas S."/>
            <person name="Ozier-Kalogeropoulos O."/>
            <person name="Pellenz S."/>
            <person name="Potier S."/>
            <person name="Richard G.F."/>
            <person name="Straub M.L."/>
            <person name="Suleau A."/>
            <person name="Swennene D."/>
            <person name="Tekaia F."/>
            <person name="Wesolowski-Louvel M."/>
            <person name="Westhof E."/>
            <person name="Wirth B."/>
            <person name="Zeniou-Meyer M."/>
            <person name="Zivanovic I."/>
            <person name="Bolotin-Fukuhara M."/>
            <person name="Thierry A."/>
            <person name="Bouchier C."/>
            <person name="Caudron B."/>
            <person name="Scarpelli C."/>
            <person name="Gaillardin C."/>
            <person name="Weissenbach J."/>
            <person name="Wincker P."/>
            <person name="Souciet J.L."/>
        </authorList>
    </citation>
    <scope>NUCLEOTIDE SEQUENCE [LARGE SCALE GENOMIC DNA]</scope>
    <source>
        <strain evidence="10">ATCC 8585 / CBS 2359 / DSM 70799 / NBRC 1267 / NRRL Y-1140 / WM37</strain>
    </source>
</reference>
<dbReference type="InParanoid" id="Q6CM86"/>
<keyword evidence="5" id="KW-0963">Cytoplasm</keyword>
<dbReference type="SMART" id="SM00165">
    <property type="entry name" value="UBA"/>
    <property type="match status" value="2"/>
</dbReference>
<dbReference type="GO" id="GO:0031593">
    <property type="term" value="F:polyubiquitin modification-dependent protein binding"/>
    <property type="evidence" value="ECO:0007669"/>
    <property type="project" value="UniProtKB-UniRule"/>
</dbReference>
<dbReference type="PANTHER" id="PTHR10621">
    <property type="entry name" value="UV EXCISION REPAIR PROTEIN RAD23"/>
    <property type="match status" value="1"/>
</dbReference>
<dbReference type="PROSITE" id="PS50053">
    <property type="entry name" value="UBIQUITIN_2"/>
    <property type="match status" value="1"/>
</dbReference>
<dbReference type="GO" id="GO:0005654">
    <property type="term" value="C:nucleoplasm"/>
    <property type="evidence" value="ECO:0007669"/>
    <property type="project" value="TreeGrafter"/>
</dbReference>
<dbReference type="Gene3D" id="3.10.20.90">
    <property type="entry name" value="Phosphatidylinositol 3-kinase Catalytic Subunit, Chain A, domain 1"/>
    <property type="match status" value="1"/>
</dbReference>
<evidence type="ECO:0000313" key="9">
    <source>
        <dbReference type="EMBL" id="CAH00040.1"/>
    </source>
</evidence>
<dbReference type="SUPFAM" id="SSF54236">
    <property type="entry name" value="Ubiquitin-like"/>
    <property type="match status" value="1"/>
</dbReference>
<feature type="domain" description="UBA" evidence="7">
    <location>
        <begin position="340"/>
        <end position="380"/>
    </location>
</feature>
<evidence type="ECO:0000256" key="1">
    <source>
        <dbReference type="ARBA" id="ARBA00022737"/>
    </source>
</evidence>
<dbReference type="FunFam" id="1.10.8.10:FF:000002">
    <property type="entry name" value="UV excision repair protein RAD23 homolog"/>
    <property type="match status" value="1"/>
</dbReference>
<proteinExistence type="inferred from homology"/>
<evidence type="ECO:0000256" key="3">
    <source>
        <dbReference type="ARBA" id="ARBA00023204"/>
    </source>
</evidence>
<evidence type="ECO:0000259" key="7">
    <source>
        <dbReference type="PROSITE" id="PS50030"/>
    </source>
</evidence>
<dbReference type="Gene3D" id="1.10.8.10">
    <property type="entry name" value="DNA helicase RuvA subunit, C-terminal domain"/>
    <property type="match status" value="2"/>
</dbReference>
<dbReference type="HOGENOM" id="CLU_040364_0_0_1"/>
<dbReference type="Gene3D" id="1.10.10.540">
    <property type="entry name" value="XPC-binding domain"/>
    <property type="match status" value="1"/>
</dbReference>
<dbReference type="PRINTS" id="PR01839">
    <property type="entry name" value="RAD23PROTEIN"/>
</dbReference>
<sequence length="383" mass="41402">MLINFKDFKKEKLPIELADDATISHAKELIAEQKQCDASQIKLIYAGKILQDPKTVSGCNLKEGDQVIFMISKTKKKADVKVTESTTEPQDESQATASAETSAVANAPAEATTTGTRTGTTAVTQEEGTTDASFVTGSQRNETVNRIMEMGYDREQVERALRAAFNNPDRAVEYLLMGIPEASEPSQQQAEAVTSEAGANANSEVATDVPSQFTEHEDNLFAQAEANNGEQGHESAAGLGGEEMGTIGLTMEDITQLRDVVSGRPEALMPLFESLSTRYPHLRETMLQDPQRFISLLLEAVGGSLTDSLGENLGDDIAEGDLGDFGGQTQGAPPNVTISAEDEEAINRLCELGFERTLVVQIYFACDKNEEIAANMLFNNYAD</sequence>
<dbReference type="InterPro" id="IPR029071">
    <property type="entry name" value="Ubiquitin-like_domsf"/>
</dbReference>
<dbReference type="CDD" id="cd14378">
    <property type="entry name" value="UBA1_Rhp23p_like"/>
    <property type="match status" value="1"/>
</dbReference>
<dbReference type="KEGG" id="kla:KLLA0_E22133g"/>